<dbReference type="OMA" id="MQKWQNS"/>
<sequence>MPRPSRESYGDQKPPYSYISLTAMAIWSSPEKMLPLSDIYRFITERFPYYRRNTQRWQNSLRHNLSFNDCFVKIPRRPDRPGKGAYWALHPNALDMFENGSLLRRRKRFKLMKSDKDRLENELSTLANLNRFMFAPPQQTTSEPPPQPSRSQCKSPITFTSQTVILANDNDKKEHRTKRPFTIESLISDDRPSSNGGSPEPEEATLVPASSQVPSYLGSHPTCYGPPLVHPPYIPQPLLLGLMHPQVNSSWQSSDAVPLFRFSPTMRTV</sequence>
<dbReference type="OrthoDB" id="5954824at2759"/>
<proteinExistence type="predicted"/>
<reference evidence="10" key="1">
    <citation type="submission" date="2007-04" db="EMBL/GenBank/DDBJ databases">
        <title>Annotation of Pediculus humanus corporis strain USDA.</title>
        <authorList>
            <person name="Kirkness E."/>
            <person name="Hannick L."/>
            <person name="Hass B."/>
            <person name="Bruggner R."/>
            <person name="Lawson D."/>
            <person name="Bidwell S."/>
            <person name="Joardar V."/>
            <person name="Caler E."/>
            <person name="Walenz B."/>
            <person name="Inman J."/>
            <person name="Schobel S."/>
            <person name="Galinsky K."/>
            <person name="Amedeo P."/>
            <person name="Strausberg R."/>
        </authorList>
    </citation>
    <scope>NUCLEOTIDE SEQUENCE</scope>
    <source>
        <strain evidence="10">USDA</strain>
    </source>
</reference>
<evidence type="ECO:0000313" key="12">
    <source>
        <dbReference type="Proteomes" id="UP000009046"/>
    </source>
</evidence>
<dbReference type="GO" id="GO:0030154">
    <property type="term" value="P:cell differentiation"/>
    <property type="evidence" value="ECO:0007669"/>
    <property type="project" value="TreeGrafter"/>
</dbReference>
<keyword evidence="2" id="KW-0805">Transcription regulation</keyword>
<dbReference type="Pfam" id="PF00250">
    <property type="entry name" value="Forkhead"/>
    <property type="match status" value="1"/>
</dbReference>
<dbReference type="InParanoid" id="E0VH79"/>
<dbReference type="RefSeq" id="XP_002425473.1">
    <property type="nucleotide sequence ID" value="XM_002425428.1"/>
</dbReference>
<dbReference type="PROSITE" id="PS50039">
    <property type="entry name" value="FORK_HEAD_3"/>
    <property type="match status" value="1"/>
</dbReference>
<dbReference type="VEuPathDB" id="VectorBase:PHUM202880"/>
<dbReference type="GO" id="GO:0005634">
    <property type="term" value="C:nucleus"/>
    <property type="evidence" value="ECO:0007669"/>
    <property type="project" value="UniProtKB-SubCell"/>
</dbReference>
<dbReference type="InterPro" id="IPR001766">
    <property type="entry name" value="Fork_head_dom"/>
</dbReference>
<dbReference type="eggNOG" id="KOG3562">
    <property type="taxonomic scope" value="Eukaryota"/>
</dbReference>
<keyword evidence="3 7" id="KW-0238">DNA-binding</keyword>
<evidence type="ECO:0000256" key="4">
    <source>
        <dbReference type="ARBA" id="ARBA00023163"/>
    </source>
</evidence>
<dbReference type="InterPro" id="IPR030456">
    <property type="entry name" value="TF_fork_head_CS_2"/>
</dbReference>
<keyword evidence="5 7" id="KW-0539">Nucleus</keyword>
<feature type="region of interest" description="Disordered" evidence="8">
    <location>
        <begin position="165"/>
        <end position="209"/>
    </location>
</feature>
<keyword evidence="12" id="KW-1185">Reference proteome</keyword>
<dbReference type="GeneID" id="8238519"/>
<dbReference type="PROSITE" id="PS00657">
    <property type="entry name" value="FORK_HEAD_1"/>
    <property type="match status" value="1"/>
</dbReference>
<comment type="subcellular location">
    <subcellularLocation>
        <location evidence="1 7">Nucleus</location>
    </subcellularLocation>
</comment>
<evidence type="ECO:0000313" key="11">
    <source>
        <dbReference type="EnsemblMetazoa" id="PHUM202880-PA"/>
    </source>
</evidence>
<feature type="DNA-binding region" description="Fork-head" evidence="7">
    <location>
        <begin position="13"/>
        <end position="107"/>
    </location>
</feature>
<dbReference type="Gene3D" id="1.10.10.10">
    <property type="entry name" value="Winged helix-like DNA-binding domain superfamily/Winged helix DNA-binding domain"/>
    <property type="match status" value="1"/>
</dbReference>
<dbReference type="GO" id="GO:0009653">
    <property type="term" value="P:anatomical structure morphogenesis"/>
    <property type="evidence" value="ECO:0007669"/>
    <property type="project" value="TreeGrafter"/>
</dbReference>
<dbReference type="EnsemblMetazoa" id="PHUM202880-RA">
    <property type="protein sequence ID" value="PHUM202880-PA"/>
    <property type="gene ID" value="PHUM202880"/>
</dbReference>
<dbReference type="CTD" id="8238519"/>
<dbReference type="PROSITE" id="PS00658">
    <property type="entry name" value="FORK_HEAD_2"/>
    <property type="match status" value="1"/>
</dbReference>
<accession>E0VH79</accession>
<reference evidence="11" key="3">
    <citation type="submission" date="2020-05" db="UniProtKB">
        <authorList>
            <consortium name="EnsemblMetazoa"/>
        </authorList>
    </citation>
    <scope>IDENTIFICATION</scope>
    <source>
        <strain evidence="11">USDA</strain>
    </source>
</reference>
<dbReference type="KEGG" id="phu:Phum_PHUM202880"/>
<comment type="function">
    <text evidence="6">Involved in development during embryogenesis.</text>
</comment>
<dbReference type="FunFam" id="1.10.10.10:FF:000082">
    <property type="entry name" value="forkhead box protein B2"/>
    <property type="match status" value="1"/>
</dbReference>
<dbReference type="SUPFAM" id="SSF46785">
    <property type="entry name" value="Winged helix' DNA-binding domain"/>
    <property type="match status" value="1"/>
</dbReference>
<dbReference type="FunCoup" id="E0VH79">
    <property type="interactions" value="1"/>
</dbReference>
<reference evidence="10" key="2">
    <citation type="submission" date="2007-04" db="EMBL/GenBank/DDBJ databases">
        <title>The genome of the human body louse.</title>
        <authorList>
            <consortium name="The Human Body Louse Genome Consortium"/>
            <person name="Kirkness E."/>
            <person name="Walenz B."/>
            <person name="Hass B."/>
            <person name="Bruggner R."/>
            <person name="Strausberg R."/>
        </authorList>
    </citation>
    <scope>NUCLEOTIDE SEQUENCE</scope>
    <source>
        <strain evidence="10">USDA</strain>
    </source>
</reference>
<organism>
    <name type="scientific">Pediculus humanus subsp. corporis</name>
    <name type="common">Body louse</name>
    <dbReference type="NCBI Taxonomy" id="121224"/>
    <lineage>
        <taxon>Eukaryota</taxon>
        <taxon>Metazoa</taxon>
        <taxon>Ecdysozoa</taxon>
        <taxon>Arthropoda</taxon>
        <taxon>Hexapoda</taxon>
        <taxon>Insecta</taxon>
        <taxon>Pterygota</taxon>
        <taxon>Neoptera</taxon>
        <taxon>Paraneoptera</taxon>
        <taxon>Psocodea</taxon>
        <taxon>Troctomorpha</taxon>
        <taxon>Phthiraptera</taxon>
        <taxon>Anoplura</taxon>
        <taxon>Pediculidae</taxon>
        <taxon>Pediculus</taxon>
    </lineage>
</organism>
<dbReference type="InterPro" id="IPR036388">
    <property type="entry name" value="WH-like_DNA-bd_sf"/>
</dbReference>
<evidence type="ECO:0000256" key="8">
    <source>
        <dbReference type="SAM" id="MobiDB-lite"/>
    </source>
</evidence>
<gene>
    <name evidence="11" type="primary">8238519</name>
    <name evidence="10" type="ORF">Phum_PHUM202880</name>
</gene>
<dbReference type="GO" id="GO:0000978">
    <property type="term" value="F:RNA polymerase II cis-regulatory region sequence-specific DNA binding"/>
    <property type="evidence" value="ECO:0007669"/>
    <property type="project" value="TreeGrafter"/>
</dbReference>
<evidence type="ECO:0000256" key="5">
    <source>
        <dbReference type="ARBA" id="ARBA00023242"/>
    </source>
</evidence>
<dbReference type="InterPro" id="IPR018122">
    <property type="entry name" value="TF_fork_head_CS_1"/>
</dbReference>
<dbReference type="EMBL" id="AAZO01002354">
    <property type="status" value="NOT_ANNOTATED_CDS"/>
    <property type="molecule type" value="Genomic_DNA"/>
</dbReference>
<dbReference type="EMBL" id="DS235161">
    <property type="protein sequence ID" value="EEB12735.1"/>
    <property type="molecule type" value="Genomic_DNA"/>
</dbReference>
<evidence type="ECO:0000256" key="3">
    <source>
        <dbReference type="ARBA" id="ARBA00023125"/>
    </source>
</evidence>
<dbReference type="PRINTS" id="PR00053">
    <property type="entry name" value="FORKHEAD"/>
</dbReference>
<evidence type="ECO:0000256" key="1">
    <source>
        <dbReference type="ARBA" id="ARBA00004123"/>
    </source>
</evidence>
<feature type="domain" description="Fork-head" evidence="9">
    <location>
        <begin position="13"/>
        <end position="107"/>
    </location>
</feature>
<dbReference type="AlphaFoldDB" id="E0VH79"/>
<evidence type="ECO:0000313" key="10">
    <source>
        <dbReference type="EMBL" id="EEB12735.1"/>
    </source>
</evidence>
<protein>
    <submittedName>
        <fullName evidence="10">Fork head domain-containing protein FD5, putative</fullName>
    </submittedName>
</protein>
<evidence type="ECO:0000256" key="2">
    <source>
        <dbReference type="ARBA" id="ARBA00023015"/>
    </source>
</evidence>
<dbReference type="HOGENOM" id="CLU_1035494_0_0_1"/>
<dbReference type="InterPro" id="IPR036390">
    <property type="entry name" value="WH_DNA-bd_sf"/>
</dbReference>
<evidence type="ECO:0000256" key="7">
    <source>
        <dbReference type="PROSITE-ProRule" id="PRU00089"/>
    </source>
</evidence>
<dbReference type="PANTHER" id="PTHR11829:SF377">
    <property type="entry name" value="FORK HEAD DOMAIN-CONTAINING PROTEIN FD4-RELATED"/>
    <property type="match status" value="1"/>
</dbReference>
<dbReference type="SMART" id="SM00339">
    <property type="entry name" value="FH"/>
    <property type="match status" value="1"/>
</dbReference>
<evidence type="ECO:0000256" key="6">
    <source>
        <dbReference type="ARBA" id="ARBA00060234"/>
    </source>
</evidence>
<dbReference type="GO" id="GO:0000981">
    <property type="term" value="F:DNA-binding transcription factor activity, RNA polymerase II-specific"/>
    <property type="evidence" value="ECO:0007669"/>
    <property type="project" value="TreeGrafter"/>
</dbReference>
<dbReference type="PANTHER" id="PTHR11829">
    <property type="entry name" value="FORKHEAD BOX PROTEIN"/>
    <property type="match status" value="1"/>
</dbReference>
<evidence type="ECO:0000259" key="9">
    <source>
        <dbReference type="PROSITE" id="PS50039"/>
    </source>
</evidence>
<dbReference type="InterPro" id="IPR050211">
    <property type="entry name" value="FOX_domain-containing"/>
</dbReference>
<name>E0VH79_PEDHC</name>
<keyword evidence="4" id="KW-0804">Transcription</keyword>
<dbReference type="Proteomes" id="UP000009046">
    <property type="component" value="Unassembled WGS sequence"/>
</dbReference>